<accession>A0A495VAU8</accession>
<sequence>MISDGQVAIVCGTGINAHTLVRNLLRLGWKGPLILLRDQSENPGLAGLLNPGVSQWAVELRNPEDLPGEIHARFGSAERVAVLFTDERYHPGFASWRKMYPSTVLKFHLGAVARMDCVLDRYDFCIFVADRGLAAIPRTISGEEDPLKVFGEAFIVRPRFSWFGVAQRERVKLVRDPSQFDFALADYASRGLCRADLCFQELLSIRNEDNVSVCGWYGTTVRHLYCSRKVLQYPPGVGGGDLVELIPPPKGVMEQARAILAALSYEGPFEMEFVFDTISDQFKVTEVNPRFWLQHGLVEEVTGCALVSTYLECSPLASSEAETTVRFWVNPLYSVYRAFKLDFSSLRCWMSRRSWAPFGWLDAVHFGWWYVLERATGRQR</sequence>
<keyword evidence="1" id="KW-0067">ATP-binding</keyword>
<dbReference type="OrthoDB" id="9765608at2"/>
<dbReference type="GO" id="GO:0005524">
    <property type="term" value="F:ATP binding"/>
    <property type="evidence" value="ECO:0007669"/>
    <property type="project" value="UniProtKB-UniRule"/>
</dbReference>
<dbReference type="PROSITE" id="PS50975">
    <property type="entry name" value="ATP_GRASP"/>
    <property type="match status" value="1"/>
</dbReference>
<evidence type="ECO:0000313" key="3">
    <source>
        <dbReference type="EMBL" id="RKT45575.1"/>
    </source>
</evidence>
<organism evidence="3 4">
    <name type="scientific">Thiocapsa rosea</name>
    <dbReference type="NCBI Taxonomy" id="69360"/>
    <lineage>
        <taxon>Bacteria</taxon>
        <taxon>Pseudomonadati</taxon>
        <taxon>Pseudomonadota</taxon>
        <taxon>Gammaproteobacteria</taxon>
        <taxon>Chromatiales</taxon>
        <taxon>Chromatiaceae</taxon>
        <taxon>Thiocapsa</taxon>
    </lineage>
</organism>
<dbReference type="InterPro" id="IPR005479">
    <property type="entry name" value="CPAse_ATP-bd"/>
</dbReference>
<keyword evidence="4" id="KW-1185">Reference proteome</keyword>
<gene>
    <name evidence="3" type="ORF">BDD21_3039</name>
</gene>
<dbReference type="Proteomes" id="UP000274556">
    <property type="component" value="Unassembled WGS sequence"/>
</dbReference>
<dbReference type="SUPFAM" id="SSF56059">
    <property type="entry name" value="Glutathione synthetase ATP-binding domain-like"/>
    <property type="match status" value="1"/>
</dbReference>
<proteinExistence type="predicted"/>
<dbReference type="RefSeq" id="WP_120797817.1">
    <property type="nucleotide sequence ID" value="NZ_RBXL01000001.1"/>
</dbReference>
<evidence type="ECO:0000313" key="4">
    <source>
        <dbReference type="Proteomes" id="UP000274556"/>
    </source>
</evidence>
<dbReference type="Pfam" id="PF02786">
    <property type="entry name" value="CPSase_L_D2"/>
    <property type="match status" value="1"/>
</dbReference>
<dbReference type="EMBL" id="RBXL01000001">
    <property type="protein sequence ID" value="RKT45575.1"/>
    <property type="molecule type" value="Genomic_DNA"/>
</dbReference>
<dbReference type="Gene3D" id="3.30.470.20">
    <property type="entry name" value="ATP-grasp fold, B domain"/>
    <property type="match status" value="1"/>
</dbReference>
<feature type="domain" description="ATP-grasp" evidence="2">
    <location>
        <begin position="125"/>
        <end position="315"/>
    </location>
</feature>
<evidence type="ECO:0000256" key="1">
    <source>
        <dbReference type="PROSITE-ProRule" id="PRU00409"/>
    </source>
</evidence>
<protein>
    <submittedName>
        <fullName evidence="3">Carbamoyl-phosphate synthase L subunit-like protein</fullName>
    </submittedName>
</protein>
<reference evidence="3 4" key="1">
    <citation type="submission" date="2018-10" db="EMBL/GenBank/DDBJ databases">
        <title>Genomic Encyclopedia of Archaeal and Bacterial Type Strains, Phase II (KMG-II): from individual species to whole genera.</title>
        <authorList>
            <person name="Goeker M."/>
        </authorList>
    </citation>
    <scope>NUCLEOTIDE SEQUENCE [LARGE SCALE GENOMIC DNA]</scope>
    <source>
        <strain evidence="3 4">DSM 235</strain>
    </source>
</reference>
<dbReference type="GO" id="GO:0046872">
    <property type="term" value="F:metal ion binding"/>
    <property type="evidence" value="ECO:0007669"/>
    <property type="project" value="InterPro"/>
</dbReference>
<name>A0A495VAU8_9GAMM</name>
<comment type="caution">
    <text evidence="3">The sequence shown here is derived from an EMBL/GenBank/DDBJ whole genome shotgun (WGS) entry which is preliminary data.</text>
</comment>
<keyword evidence="1" id="KW-0547">Nucleotide-binding</keyword>
<dbReference type="InterPro" id="IPR011761">
    <property type="entry name" value="ATP-grasp"/>
</dbReference>
<dbReference type="AlphaFoldDB" id="A0A495VAU8"/>
<evidence type="ECO:0000259" key="2">
    <source>
        <dbReference type="PROSITE" id="PS50975"/>
    </source>
</evidence>